<organism evidence="2 3">
    <name type="scientific">Variovorax paradoxus</name>
    <dbReference type="NCBI Taxonomy" id="34073"/>
    <lineage>
        <taxon>Bacteria</taxon>
        <taxon>Pseudomonadati</taxon>
        <taxon>Pseudomonadota</taxon>
        <taxon>Betaproteobacteria</taxon>
        <taxon>Burkholderiales</taxon>
        <taxon>Comamonadaceae</taxon>
        <taxon>Variovorax</taxon>
    </lineage>
</organism>
<dbReference type="AlphaFoldDB" id="A0AAW8EAG0"/>
<keyword evidence="1" id="KW-0812">Transmembrane</keyword>
<dbReference type="RefSeq" id="WP_307592860.1">
    <property type="nucleotide sequence ID" value="NZ_CAXUQE020000001.1"/>
</dbReference>
<accession>A0AAW8EAG0</accession>
<dbReference type="EMBL" id="JAUSRV010000003">
    <property type="protein sequence ID" value="MDP9969918.1"/>
    <property type="molecule type" value="Genomic_DNA"/>
</dbReference>
<evidence type="ECO:0000256" key="1">
    <source>
        <dbReference type="SAM" id="Phobius"/>
    </source>
</evidence>
<name>A0AAW8EAG0_VARPD</name>
<sequence length="56" mass="6311">MQARYILAALAAAFLIAAAMRRVRNTRRRPDPATRTCLLIALIFTAVAAWLQWHTS</sequence>
<protein>
    <submittedName>
        <fullName evidence="2">HAMP domain-containing protein</fullName>
    </submittedName>
</protein>
<keyword evidence="1" id="KW-1133">Transmembrane helix</keyword>
<proteinExistence type="predicted"/>
<gene>
    <name evidence="2" type="ORF">J2W39_001148</name>
</gene>
<evidence type="ECO:0000313" key="2">
    <source>
        <dbReference type="EMBL" id="MDP9969918.1"/>
    </source>
</evidence>
<dbReference type="Proteomes" id="UP001224845">
    <property type="component" value="Unassembled WGS sequence"/>
</dbReference>
<reference evidence="2" key="1">
    <citation type="submission" date="2023-07" db="EMBL/GenBank/DDBJ databases">
        <title>Sorghum-associated microbial communities from plants grown in Nebraska, USA.</title>
        <authorList>
            <person name="Schachtman D."/>
        </authorList>
    </citation>
    <scope>NUCLEOTIDE SEQUENCE</scope>
    <source>
        <strain evidence="2">DS3315</strain>
    </source>
</reference>
<comment type="caution">
    <text evidence="2">The sequence shown here is derived from an EMBL/GenBank/DDBJ whole genome shotgun (WGS) entry which is preliminary data.</text>
</comment>
<keyword evidence="1" id="KW-0472">Membrane</keyword>
<feature type="transmembrane region" description="Helical" evidence="1">
    <location>
        <begin position="6"/>
        <end position="24"/>
    </location>
</feature>
<feature type="transmembrane region" description="Helical" evidence="1">
    <location>
        <begin position="36"/>
        <end position="53"/>
    </location>
</feature>
<evidence type="ECO:0000313" key="3">
    <source>
        <dbReference type="Proteomes" id="UP001224845"/>
    </source>
</evidence>